<protein>
    <submittedName>
        <fullName evidence="1">Uncharacterized protein</fullName>
    </submittedName>
</protein>
<accession>A0A3R9EIR9</accession>
<comment type="caution">
    <text evidence="1">The sequence shown here is derived from an EMBL/GenBank/DDBJ whole genome shotgun (WGS) entry which is preliminary data.</text>
</comment>
<dbReference type="EMBL" id="RHXB01000010">
    <property type="protein sequence ID" value="RSE24444.1"/>
    <property type="molecule type" value="Genomic_DNA"/>
</dbReference>
<dbReference type="OrthoDB" id="9894424at2"/>
<proteinExistence type="predicted"/>
<reference evidence="1 2" key="1">
    <citation type="submission" date="2018-10" db="EMBL/GenBank/DDBJ databases">
        <title>Transmission dynamics of multidrug resistant bacteria on intensive care unit surfaces.</title>
        <authorList>
            <person name="D'Souza A.W."/>
            <person name="Potter R.F."/>
            <person name="Wallace M."/>
            <person name="Shupe A."/>
            <person name="Patel S."/>
            <person name="Sun S."/>
            <person name="Gul D."/>
            <person name="Kwon J.H."/>
            <person name="Andleeb S."/>
            <person name="Burnham C.-A.D."/>
            <person name="Dantas G."/>
        </authorList>
    </citation>
    <scope>NUCLEOTIDE SEQUENCE [LARGE SCALE GENOMIC DNA]</scope>
    <source>
        <strain evidence="1 2">AS_373</strain>
    </source>
</reference>
<sequence length="65" mass="7101">MMRTVELSNAALVFTDASTGQGYIRVLNEWEAKLVSAQLTALDDGEMKAVPVHPVEIRKMKPGGE</sequence>
<name>A0A3R9EIR9_9ENTR</name>
<evidence type="ECO:0000313" key="1">
    <source>
        <dbReference type="EMBL" id="RSE24444.1"/>
    </source>
</evidence>
<gene>
    <name evidence="1" type="ORF">EGT71_14800</name>
</gene>
<dbReference type="Proteomes" id="UP000275331">
    <property type="component" value="Unassembled WGS sequence"/>
</dbReference>
<organism evidence="1 2">
    <name type="scientific">Atlantibacter subterraneus</name>
    <dbReference type="NCBI Taxonomy" id="255519"/>
    <lineage>
        <taxon>Bacteria</taxon>
        <taxon>Pseudomonadati</taxon>
        <taxon>Pseudomonadota</taxon>
        <taxon>Gammaproteobacteria</taxon>
        <taxon>Enterobacterales</taxon>
        <taxon>Enterobacteriaceae</taxon>
        <taxon>Atlantibacter</taxon>
    </lineage>
</organism>
<dbReference type="AlphaFoldDB" id="A0A3R9EIR9"/>
<evidence type="ECO:0000313" key="2">
    <source>
        <dbReference type="Proteomes" id="UP000275331"/>
    </source>
</evidence>
<dbReference type="RefSeq" id="WP_125293993.1">
    <property type="nucleotide sequence ID" value="NZ_RHWZ01000008.1"/>
</dbReference>